<evidence type="ECO:0000313" key="7">
    <source>
        <dbReference type="EMBL" id="PJR13370.1"/>
    </source>
</evidence>
<dbReference type="PANTHER" id="PTHR43687:SF4">
    <property type="entry name" value="BLR5484 PROTEIN"/>
    <property type="match status" value="1"/>
</dbReference>
<organism evidence="7 8">
    <name type="scientific">Rhizobium meliloti</name>
    <name type="common">Ensifer meliloti</name>
    <name type="synonym">Sinorhizobium meliloti</name>
    <dbReference type="NCBI Taxonomy" id="382"/>
    <lineage>
        <taxon>Bacteria</taxon>
        <taxon>Pseudomonadati</taxon>
        <taxon>Pseudomonadota</taxon>
        <taxon>Alphaproteobacteria</taxon>
        <taxon>Hyphomicrobiales</taxon>
        <taxon>Rhizobiaceae</taxon>
        <taxon>Sinorhizobium/Ensifer group</taxon>
        <taxon>Sinorhizobium</taxon>
    </lineage>
</organism>
<feature type="region of interest" description="Disordered" evidence="5">
    <location>
        <begin position="634"/>
        <end position="684"/>
    </location>
</feature>
<protein>
    <submittedName>
        <fullName evidence="7">4Fe-4S ferredoxin</fullName>
    </submittedName>
</protein>
<name>A0A2J0YYL0_RHIML</name>
<accession>A0A2J0YYL0</accession>
<evidence type="ECO:0000256" key="2">
    <source>
        <dbReference type="ARBA" id="ARBA00022723"/>
    </source>
</evidence>
<feature type="compositionally biased region" description="Basic and acidic residues" evidence="5">
    <location>
        <begin position="646"/>
        <end position="663"/>
    </location>
</feature>
<dbReference type="SUPFAM" id="SSF54862">
    <property type="entry name" value="4Fe-4S ferredoxins"/>
    <property type="match status" value="1"/>
</dbReference>
<dbReference type="InterPro" id="IPR050572">
    <property type="entry name" value="Fe-S_Ferredoxin"/>
</dbReference>
<comment type="caution">
    <text evidence="7">The sequence shown here is derived from an EMBL/GenBank/DDBJ whole genome shotgun (WGS) entry which is preliminary data.</text>
</comment>
<dbReference type="AlphaFoldDB" id="A0A2J0YYL0"/>
<dbReference type="InterPro" id="IPR017896">
    <property type="entry name" value="4Fe4S_Fe-S-bd"/>
</dbReference>
<evidence type="ECO:0000313" key="8">
    <source>
        <dbReference type="Proteomes" id="UP000231987"/>
    </source>
</evidence>
<keyword evidence="1" id="KW-0004">4Fe-4S</keyword>
<dbReference type="Pfam" id="PF13187">
    <property type="entry name" value="Fer4_9"/>
    <property type="match status" value="1"/>
</dbReference>
<dbReference type="InterPro" id="IPR017900">
    <property type="entry name" value="4Fe4S_Fe_S_CS"/>
</dbReference>
<dbReference type="PROSITE" id="PS51379">
    <property type="entry name" value="4FE4S_FER_2"/>
    <property type="match status" value="3"/>
</dbReference>
<gene>
    <name evidence="7" type="ORF">CEJ86_21730</name>
</gene>
<keyword evidence="4" id="KW-0411">Iron-sulfur</keyword>
<evidence type="ECO:0000256" key="3">
    <source>
        <dbReference type="ARBA" id="ARBA00023004"/>
    </source>
</evidence>
<sequence>MPDFGQSVARGCSRDQIQSGNQLCGAELDRVRNALNGGDDITIACTQQERLFREVAQDRGFAGELAFVNIRETSGWSAQGASAGPKAAALVAMAAETVTSPTSVTLASNGVVLVYGRNEAAIEAGRQLADEMNVTVLLTRPDDVTPHRVWDFPVVQGTIRNARGHLGAFELTIDDFAMPSPSSRKRLRFGAPRDGALSNADIVLDLSGGAPLFPAHELRAGYLRADPADRAGLAAAIAKAAGLVGEFEKPRYINFSADLCAHSRSRITGCTRCINLCPTGAIAPAGDHVAIDADVCAGCGSCAAACPTGAAAYAFPDAAALLRRLRTLLLTYHRVGGSDPIVLFHDEGHGEPLIDALARFGQGLPANVLPVGVNEITQLGVEAWTAPAAWGAVAIRALSSARGKHDLTGLARNVTIANLLGQSLGYGADLCGVIEADDPDDLQTVLGRMVPQADARKPVTFLPVGGKRSLLKSSVIGLYEAAPTPVERTALPAAAPFGGLDVDIDACTLCLSCVSACPTGALSDSEERPALYFAESACVQCGLCAATCPEKAIALVPQLDFQAWNGPRRVIKQEEPFHCIRCDTPFGTKSTVERIVDKLEGKHWMFSGENARRLDVVRMCDNCRVESVMNEGFDPYEASGRPAPRTTEDYLRERDATTDKSVEFSRGGSQPAKSGSALHDPRDR</sequence>
<dbReference type="GO" id="GO:0046872">
    <property type="term" value="F:metal ion binding"/>
    <property type="evidence" value="ECO:0007669"/>
    <property type="project" value="UniProtKB-KW"/>
</dbReference>
<dbReference type="PANTHER" id="PTHR43687">
    <property type="entry name" value="ADENYLYLSULFATE REDUCTASE, BETA SUBUNIT"/>
    <property type="match status" value="1"/>
</dbReference>
<dbReference type="Gene3D" id="3.30.70.20">
    <property type="match status" value="2"/>
</dbReference>
<dbReference type="EMBL" id="NJGD01000010">
    <property type="protein sequence ID" value="PJR13370.1"/>
    <property type="molecule type" value="Genomic_DNA"/>
</dbReference>
<evidence type="ECO:0000259" key="6">
    <source>
        <dbReference type="PROSITE" id="PS51379"/>
    </source>
</evidence>
<feature type="domain" description="4Fe-4S ferredoxin-type" evidence="6">
    <location>
        <begin position="498"/>
        <end position="527"/>
    </location>
</feature>
<feature type="domain" description="4Fe-4S ferredoxin-type" evidence="6">
    <location>
        <begin position="529"/>
        <end position="558"/>
    </location>
</feature>
<dbReference type="Proteomes" id="UP000231987">
    <property type="component" value="Unassembled WGS sequence"/>
</dbReference>
<keyword evidence="2" id="KW-0479">Metal-binding</keyword>
<reference evidence="7 8" key="1">
    <citation type="submission" date="2017-06" db="EMBL/GenBank/DDBJ databases">
        <title>Ensifer strains isolated from leguminous trees and herbs display diverse denitrification phenotypes with some acting as strong N2O sinks.</title>
        <authorList>
            <person name="Woliy K."/>
            <person name="Mania D."/>
            <person name="Bakken L.R."/>
            <person name="Frostegard A."/>
        </authorList>
    </citation>
    <scope>NUCLEOTIDE SEQUENCE [LARGE SCALE GENOMIC DNA]</scope>
    <source>
        <strain evidence="7 8">AC50a</strain>
    </source>
</reference>
<dbReference type="RefSeq" id="WP_100673348.1">
    <property type="nucleotide sequence ID" value="NZ_NJGD01000010.1"/>
</dbReference>
<keyword evidence="3" id="KW-0408">Iron</keyword>
<dbReference type="GO" id="GO:0051539">
    <property type="term" value="F:4 iron, 4 sulfur cluster binding"/>
    <property type="evidence" value="ECO:0007669"/>
    <property type="project" value="UniProtKB-KW"/>
</dbReference>
<feature type="domain" description="4Fe-4S ferredoxin-type" evidence="6">
    <location>
        <begin position="287"/>
        <end position="316"/>
    </location>
</feature>
<evidence type="ECO:0000256" key="5">
    <source>
        <dbReference type="SAM" id="MobiDB-lite"/>
    </source>
</evidence>
<evidence type="ECO:0000256" key="4">
    <source>
        <dbReference type="ARBA" id="ARBA00023014"/>
    </source>
</evidence>
<dbReference type="Pfam" id="PF12838">
    <property type="entry name" value="Fer4_7"/>
    <property type="match status" value="1"/>
</dbReference>
<dbReference type="PROSITE" id="PS00198">
    <property type="entry name" value="4FE4S_FER_1"/>
    <property type="match status" value="3"/>
</dbReference>
<evidence type="ECO:0000256" key="1">
    <source>
        <dbReference type="ARBA" id="ARBA00022485"/>
    </source>
</evidence>
<proteinExistence type="predicted"/>